<keyword evidence="4" id="KW-0328">Glycosyltransferase</keyword>
<dbReference type="STRING" id="136857.CTEST_01055"/>
<evidence type="ECO:0000256" key="7">
    <source>
        <dbReference type="ARBA" id="ARBA00022824"/>
    </source>
</evidence>
<dbReference type="PATRIC" id="fig|136857.5.peg.207"/>
<evidence type="ECO:0000256" key="2">
    <source>
        <dbReference type="ARBA" id="ARBA00004687"/>
    </source>
</evidence>
<feature type="transmembrane region" description="Helical" evidence="10">
    <location>
        <begin position="148"/>
        <end position="165"/>
    </location>
</feature>
<evidence type="ECO:0000256" key="10">
    <source>
        <dbReference type="SAM" id="Phobius"/>
    </source>
</evidence>
<reference evidence="12" key="2">
    <citation type="submission" date="2015-05" db="EMBL/GenBank/DDBJ databases">
        <title>Complete genome sequence of Corynebacterium testudinoris DSM 44614, recovered from necrotic lesions in the mouth of a tortoise.</title>
        <authorList>
            <person name="Ruckert C."/>
            <person name="Albersmeier A."/>
            <person name="Winkler A."/>
            <person name="Tauch A."/>
        </authorList>
    </citation>
    <scope>NUCLEOTIDE SEQUENCE [LARGE SCALE GENOMIC DNA]</scope>
    <source>
        <strain evidence="12">DSM 44614</strain>
    </source>
</reference>
<accession>A0A0G3H2R9</accession>
<gene>
    <name evidence="11" type="ORF">CTEST_01055</name>
</gene>
<sequence>MPKVRPSFIGSAALIFLVGSALRLVVLGLVGHANDQQLGALLTSWDAKYYLAIAQDGYFDAAIATDVPVHERTLAFFPGFPLLLRALHLATGWELFFLALLLNTVAGIALTAGAMAIAQRMGASWAHQLGAGVLASSAPMSTTFTMPYTEALFGALAFWALVALLDRRWWLASSLIFLCGFTRLTAVALVGVFLVVVLLKARGDKRAWIALLLSPWSFVGYLVWASSHTRESGGYFGIQQDGWNSSFDGGVATVKWVYEVLTSSTDGGYLLSAAVIIAAVVFLALSWRRLPLEVWLFSAALMATVVLSDGIMHSRPRLLLPAVLVLLPWVVRIPPRWLPGAAAAWMVWGAWFSAYMLVVFAWAI</sequence>
<organism evidence="11 12">
    <name type="scientific">Corynebacterium testudinoris</name>
    <dbReference type="NCBI Taxonomy" id="136857"/>
    <lineage>
        <taxon>Bacteria</taxon>
        <taxon>Bacillati</taxon>
        <taxon>Actinomycetota</taxon>
        <taxon>Actinomycetes</taxon>
        <taxon>Mycobacteriales</taxon>
        <taxon>Corynebacteriaceae</taxon>
        <taxon>Corynebacterium</taxon>
    </lineage>
</organism>
<dbReference type="AlphaFoldDB" id="A0A0G3H2R9"/>
<evidence type="ECO:0000256" key="9">
    <source>
        <dbReference type="ARBA" id="ARBA00023136"/>
    </source>
</evidence>
<dbReference type="InterPro" id="IPR007315">
    <property type="entry name" value="PIG-V/Gpi18"/>
</dbReference>
<evidence type="ECO:0000313" key="11">
    <source>
        <dbReference type="EMBL" id="AKK07674.1"/>
    </source>
</evidence>
<evidence type="ECO:0000256" key="8">
    <source>
        <dbReference type="ARBA" id="ARBA00022989"/>
    </source>
</evidence>
<dbReference type="GO" id="GO:0004376">
    <property type="term" value="F:GPI mannosyltransferase activity"/>
    <property type="evidence" value="ECO:0007669"/>
    <property type="project" value="InterPro"/>
</dbReference>
<dbReference type="GO" id="GO:0016020">
    <property type="term" value="C:membrane"/>
    <property type="evidence" value="ECO:0007669"/>
    <property type="project" value="GOC"/>
</dbReference>
<comment type="subcellular location">
    <subcellularLocation>
        <location evidence="1">Endoplasmic reticulum membrane</location>
        <topology evidence="1">Multi-pass membrane protein</topology>
    </subcellularLocation>
</comment>
<dbReference type="KEGG" id="cted:CTEST_01055"/>
<keyword evidence="12" id="KW-1185">Reference proteome</keyword>
<feature type="transmembrane region" description="Helical" evidence="10">
    <location>
        <begin position="171"/>
        <end position="199"/>
    </location>
</feature>
<evidence type="ECO:0000313" key="12">
    <source>
        <dbReference type="Proteomes" id="UP000035540"/>
    </source>
</evidence>
<keyword evidence="7" id="KW-0256">Endoplasmic reticulum</keyword>
<dbReference type="EMBL" id="CP011545">
    <property type="protein sequence ID" value="AKK07674.1"/>
    <property type="molecule type" value="Genomic_DNA"/>
</dbReference>
<keyword evidence="6 10" id="KW-0812">Transmembrane</keyword>
<evidence type="ECO:0000256" key="1">
    <source>
        <dbReference type="ARBA" id="ARBA00004477"/>
    </source>
</evidence>
<dbReference type="GO" id="GO:0000009">
    <property type="term" value="F:alpha-1,6-mannosyltransferase activity"/>
    <property type="evidence" value="ECO:0007669"/>
    <property type="project" value="InterPro"/>
</dbReference>
<dbReference type="GO" id="GO:0006506">
    <property type="term" value="P:GPI anchor biosynthetic process"/>
    <property type="evidence" value="ECO:0007669"/>
    <property type="project" value="UniProtKB-UniPathway"/>
</dbReference>
<keyword evidence="5" id="KW-0808">Transferase</keyword>
<reference evidence="11 12" key="1">
    <citation type="journal article" date="2015" name="Genome Announc.">
        <title>Complete Genome Sequence of the Type Strain Corynebacterium testudinoris DSM 44614, Recovered from Necrotic Lesions in the Mouth of a Tortoise.</title>
        <authorList>
            <person name="Ruckert C."/>
            <person name="Kriete M."/>
            <person name="Jaenicke S."/>
            <person name="Winkler A."/>
            <person name="Tauch A."/>
        </authorList>
    </citation>
    <scope>NUCLEOTIDE SEQUENCE [LARGE SCALE GENOMIC DNA]</scope>
    <source>
        <strain evidence="11 12">DSM 44614</strain>
    </source>
</reference>
<keyword evidence="9 10" id="KW-0472">Membrane</keyword>
<keyword evidence="3" id="KW-0337">GPI-anchor biosynthesis</keyword>
<feature type="transmembrane region" description="Helical" evidence="10">
    <location>
        <begin position="294"/>
        <end position="312"/>
    </location>
</feature>
<feature type="transmembrane region" description="Helical" evidence="10">
    <location>
        <begin position="342"/>
        <end position="363"/>
    </location>
</feature>
<evidence type="ECO:0000256" key="4">
    <source>
        <dbReference type="ARBA" id="ARBA00022676"/>
    </source>
</evidence>
<protein>
    <submittedName>
        <fullName evidence="11">Putative DUF2029 family protein</fullName>
    </submittedName>
</protein>
<proteinExistence type="predicted"/>
<name>A0A0G3H2R9_9CORY</name>
<feature type="transmembrane region" description="Helical" evidence="10">
    <location>
        <begin position="95"/>
        <end position="118"/>
    </location>
</feature>
<comment type="pathway">
    <text evidence="2">Glycolipid biosynthesis; glycosylphosphatidylinositol-anchor biosynthesis.</text>
</comment>
<dbReference type="GO" id="GO:0031501">
    <property type="term" value="C:mannosyltransferase complex"/>
    <property type="evidence" value="ECO:0007669"/>
    <property type="project" value="TreeGrafter"/>
</dbReference>
<feature type="transmembrane region" description="Helical" evidence="10">
    <location>
        <begin position="268"/>
        <end position="287"/>
    </location>
</feature>
<dbReference type="PANTHER" id="PTHR12468">
    <property type="entry name" value="GPI MANNOSYLTRANSFERASE 2"/>
    <property type="match status" value="1"/>
</dbReference>
<dbReference type="UniPathway" id="UPA00196"/>
<dbReference type="PANTHER" id="PTHR12468:SF2">
    <property type="entry name" value="GPI MANNOSYLTRANSFERASE 2"/>
    <property type="match status" value="1"/>
</dbReference>
<evidence type="ECO:0000256" key="5">
    <source>
        <dbReference type="ARBA" id="ARBA00022679"/>
    </source>
</evidence>
<dbReference type="Proteomes" id="UP000035540">
    <property type="component" value="Chromosome"/>
</dbReference>
<evidence type="ECO:0000256" key="3">
    <source>
        <dbReference type="ARBA" id="ARBA00022502"/>
    </source>
</evidence>
<evidence type="ECO:0000256" key="6">
    <source>
        <dbReference type="ARBA" id="ARBA00022692"/>
    </source>
</evidence>
<keyword evidence="8 10" id="KW-1133">Transmembrane helix</keyword>
<dbReference type="RefSeq" id="WP_047252163.1">
    <property type="nucleotide sequence ID" value="NZ_CP011545.1"/>
</dbReference>
<feature type="transmembrane region" description="Helical" evidence="10">
    <location>
        <begin position="206"/>
        <end position="224"/>
    </location>
</feature>